<feature type="transmembrane region" description="Helical" evidence="1">
    <location>
        <begin position="6"/>
        <end position="34"/>
    </location>
</feature>
<organism evidence="2 3">
    <name type="scientific">Black medic leaf roll virus</name>
    <dbReference type="NCBI Taxonomy" id="2038729"/>
    <lineage>
        <taxon>Viruses</taxon>
        <taxon>Monodnaviria</taxon>
        <taxon>Shotokuvirae</taxon>
        <taxon>Cressdnaviricota</taxon>
        <taxon>Arfiviricetes</taxon>
        <taxon>Mulpavirales</taxon>
        <taxon>Nanoviridae</taxon>
        <taxon>Nanovirus</taxon>
        <taxon>Nanovirus medicagonis</taxon>
    </lineage>
</organism>
<keyword evidence="1" id="KW-0812">Transmembrane</keyword>
<sequence length="111" mass="12954">MERMFLLALLLIVVLLNPFQLLIMIMGFVVGSYIRNNYSRMKMLMWSRKINDEEGKEDEGEGEAITQVKNPFDVVDEDVVSYLSKLGLNMKIEDDDLEYLQGIWDSIRCKK</sequence>
<accession>V9TQB2</accession>
<protein>
    <submittedName>
        <fullName evidence="2">U4 protein</fullName>
    </submittedName>
</protein>
<keyword evidence="1" id="KW-1133">Transmembrane helix</keyword>
<gene>
    <name evidence="2" type="primary">U4</name>
</gene>
<evidence type="ECO:0000256" key="1">
    <source>
        <dbReference type="SAM" id="Phobius"/>
    </source>
</evidence>
<keyword evidence="1" id="KW-0472">Membrane</keyword>
<evidence type="ECO:0000313" key="2">
    <source>
        <dbReference type="EMBL" id="AHC72175.1"/>
    </source>
</evidence>
<name>V9TQB2_9VIRU</name>
<evidence type="ECO:0000313" key="3">
    <source>
        <dbReference type="Proteomes" id="UP000677617"/>
    </source>
</evidence>
<reference evidence="2" key="1">
    <citation type="journal article" date="2014" name="J. Gen. Virol.">
        <title>Genome diversity and evidence of recombination and reassortment in nanoviruses from Europe.</title>
        <authorList>
            <person name="Grigoras I."/>
            <person name="Ginzo A.I."/>
            <person name="Martin D.P."/>
            <person name="Varsani A."/>
            <person name="Romero J."/>
            <person name="Mammadov A.Ch."/>
            <person name="Huseynova I.M."/>
            <person name="Aliyev J.A."/>
            <person name="Kheyr-Pour A."/>
            <person name="Huss H."/>
            <person name="Ziebell H."/>
            <person name="Timchenko T."/>
            <person name="Vetten H.J."/>
            <person name="Gronenborn B."/>
        </authorList>
    </citation>
    <scope>NUCLEOTIDE SEQUENCE</scope>
    <source>
        <strain evidence="2">Stadl-Paura_3</strain>
    </source>
</reference>
<dbReference type="EMBL" id="KC978947">
    <property type="protein sequence ID" value="AHC72175.1"/>
    <property type="molecule type" value="Genomic_DNA"/>
</dbReference>
<proteinExistence type="predicted"/>
<dbReference type="Proteomes" id="UP000677617">
    <property type="component" value="Genome"/>
</dbReference>